<dbReference type="EMBL" id="JAPWTK010000025">
    <property type="protein sequence ID" value="KAJ8957120.1"/>
    <property type="molecule type" value="Genomic_DNA"/>
</dbReference>
<comment type="caution">
    <text evidence="2">The sequence shown here is derived from an EMBL/GenBank/DDBJ whole genome shotgun (WGS) entry which is preliminary data.</text>
</comment>
<dbReference type="AlphaFoldDB" id="A0AAV8YZ65"/>
<feature type="compositionally biased region" description="Basic and acidic residues" evidence="1">
    <location>
        <begin position="109"/>
        <end position="122"/>
    </location>
</feature>
<protein>
    <submittedName>
        <fullName evidence="2">Uncharacterized protein</fullName>
    </submittedName>
</protein>
<evidence type="ECO:0000256" key="1">
    <source>
        <dbReference type="SAM" id="MobiDB-lite"/>
    </source>
</evidence>
<keyword evidence="3" id="KW-1185">Reference proteome</keyword>
<proteinExistence type="predicted"/>
<feature type="region of interest" description="Disordered" evidence="1">
    <location>
        <begin position="30"/>
        <end position="55"/>
    </location>
</feature>
<accession>A0AAV8YZ65</accession>
<reference evidence="2" key="1">
    <citation type="journal article" date="2023" name="Insect Mol. Biol.">
        <title>Genome sequencing provides insights into the evolution of gene families encoding plant cell wall-degrading enzymes in longhorned beetles.</title>
        <authorList>
            <person name="Shin N.R."/>
            <person name="Okamura Y."/>
            <person name="Kirsch R."/>
            <person name="Pauchet Y."/>
        </authorList>
    </citation>
    <scope>NUCLEOTIDE SEQUENCE</scope>
    <source>
        <strain evidence="2">AMC_N1</strain>
    </source>
</reference>
<evidence type="ECO:0000313" key="3">
    <source>
        <dbReference type="Proteomes" id="UP001162162"/>
    </source>
</evidence>
<gene>
    <name evidence="2" type="ORF">NQ318_007336</name>
</gene>
<dbReference type="Proteomes" id="UP001162162">
    <property type="component" value="Unassembled WGS sequence"/>
</dbReference>
<sequence>MFILSKITNIRFTAGATCVCIRQRRGVVRDGKRTNPQHRPLPSVQHSALKPLPSRKDLSLVKETLSKVVEPASDRGYNPISNHVDSQYACAGQFTGKRSENRSQVNSVIEDRSKPQKCGVER</sequence>
<organism evidence="2 3">
    <name type="scientific">Aromia moschata</name>
    <dbReference type="NCBI Taxonomy" id="1265417"/>
    <lineage>
        <taxon>Eukaryota</taxon>
        <taxon>Metazoa</taxon>
        <taxon>Ecdysozoa</taxon>
        <taxon>Arthropoda</taxon>
        <taxon>Hexapoda</taxon>
        <taxon>Insecta</taxon>
        <taxon>Pterygota</taxon>
        <taxon>Neoptera</taxon>
        <taxon>Endopterygota</taxon>
        <taxon>Coleoptera</taxon>
        <taxon>Polyphaga</taxon>
        <taxon>Cucujiformia</taxon>
        <taxon>Chrysomeloidea</taxon>
        <taxon>Cerambycidae</taxon>
        <taxon>Cerambycinae</taxon>
        <taxon>Callichromatini</taxon>
        <taxon>Aromia</taxon>
    </lineage>
</organism>
<evidence type="ECO:0000313" key="2">
    <source>
        <dbReference type="EMBL" id="KAJ8957120.1"/>
    </source>
</evidence>
<name>A0AAV8YZ65_9CUCU</name>
<feature type="region of interest" description="Disordered" evidence="1">
    <location>
        <begin position="99"/>
        <end position="122"/>
    </location>
</feature>